<organism evidence="3 4">
    <name type="scientific">Larkinella punicea</name>
    <dbReference type="NCBI Taxonomy" id="2315727"/>
    <lineage>
        <taxon>Bacteria</taxon>
        <taxon>Pseudomonadati</taxon>
        <taxon>Bacteroidota</taxon>
        <taxon>Cytophagia</taxon>
        <taxon>Cytophagales</taxon>
        <taxon>Spirosomataceae</taxon>
        <taxon>Larkinella</taxon>
    </lineage>
</organism>
<dbReference type="InterPro" id="IPR050266">
    <property type="entry name" value="AB_hydrolase_sf"/>
</dbReference>
<evidence type="ECO:0000313" key="4">
    <source>
        <dbReference type="Proteomes" id="UP000253383"/>
    </source>
</evidence>
<name>A0A368JJH8_9BACT</name>
<dbReference type="RefSeq" id="WP_114407624.1">
    <property type="nucleotide sequence ID" value="NZ_QOWE01000016.1"/>
</dbReference>
<evidence type="ECO:0000313" key="3">
    <source>
        <dbReference type="EMBL" id="RCR67819.1"/>
    </source>
</evidence>
<dbReference type="OrthoDB" id="9796770at2"/>
<dbReference type="SUPFAM" id="SSF53474">
    <property type="entry name" value="alpha/beta-Hydrolases"/>
    <property type="match status" value="1"/>
</dbReference>
<accession>A0A368JJH8</accession>
<evidence type="ECO:0000259" key="2">
    <source>
        <dbReference type="Pfam" id="PF00561"/>
    </source>
</evidence>
<reference evidence="3 4" key="1">
    <citation type="submission" date="2018-07" db="EMBL/GenBank/DDBJ databases">
        <title>Genome analysis of Larkinella rosea.</title>
        <authorList>
            <person name="Zhou Z."/>
            <person name="Wang G."/>
        </authorList>
    </citation>
    <scope>NUCLEOTIDE SEQUENCE [LARGE SCALE GENOMIC DNA]</scope>
    <source>
        <strain evidence="4">zzj9</strain>
    </source>
</reference>
<dbReference type="Gene3D" id="3.40.50.1820">
    <property type="entry name" value="alpha/beta hydrolase"/>
    <property type="match status" value="1"/>
</dbReference>
<dbReference type="AlphaFoldDB" id="A0A368JJH8"/>
<gene>
    <name evidence="3" type="ORF">DUE52_18995</name>
</gene>
<dbReference type="GO" id="GO:0016020">
    <property type="term" value="C:membrane"/>
    <property type="evidence" value="ECO:0007669"/>
    <property type="project" value="TreeGrafter"/>
</dbReference>
<keyword evidence="1 3" id="KW-0378">Hydrolase</keyword>
<dbReference type="PANTHER" id="PTHR43798:SF31">
    <property type="entry name" value="AB HYDROLASE SUPERFAMILY PROTEIN YCLE"/>
    <property type="match status" value="1"/>
</dbReference>
<sequence>MDRKGIIEIQGVWLGFSIEGEGFPALVIGSSIYYPRTFLGTIRQQLQLIFIDHRGFAPPPSDGSKNEEITLDVLLSDIETVRKALSLEYFVIIGHSGHTFLALEYTKKYPQRVSNLVLIGGSPDFSLATAQARSDFFEKEAEIDRKKALEASMAELPDRIAAEPERRFVHLCLATGPLSWYNYRFDATHLWEGVYTNMSVIDHVWGVIFRDIDITRGLAKLTQPVFLALGRYDYLTGTPFLWDQVKSQFHNLTIHIFEESAHTPQFEEADRFNQELIEWFRHQ</sequence>
<dbReference type="GO" id="GO:0016787">
    <property type="term" value="F:hydrolase activity"/>
    <property type="evidence" value="ECO:0007669"/>
    <property type="project" value="UniProtKB-KW"/>
</dbReference>
<dbReference type="PANTHER" id="PTHR43798">
    <property type="entry name" value="MONOACYLGLYCEROL LIPASE"/>
    <property type="match status" value="1"/>
</dbReference>
<feature type="domain" description="AB hydrolase-1" evidence="2">
    <location>
        <begin position="31"/>
        <end position="268"/>
    </location>
</feature>
<dbReference type="EMBL" id="QOWE01000016">
    <property type="protein sequence ID" value="RCR67819.1"/>
    <property type="molecule type" value="Genomic_DNA"/>
</dbReference>
<dbReference type="InterPro" id="IPR029058">
    <property type="entry name" value="AB_hydrolase_fold"/>
</dbReference>
<dbReference type="Proteomes" id="UP000253383">
    <property type="component" value="Unassembled WGS sequence"/>
</dbReference>
<dbReference type="InterPro" id="IPR000073">
    <property type="entry name" value="AB_hydrolase_1"/>
</dbReference>
<comment type="caution">
    <text evidence="3">The sequence shown here is derived from an EMBL/GenBank/DDBJ whole genome shotgun (WGS) entry which is preliminary data.</text>
</comment>
<proteinExistence type="predicted"/>
<evidence type="ECO:0000256" key="1">
    <source>
        <dbReference type="ARBA" id="ARBA00022801"/>
    </source>
</evidence>
<dbReference type="Pfam" id="PF00561">
    <property type="entry name" value="Abhydrolase_1"/>
    <property type="match status" value="1"/>
</dbReference>
<keyword evidence="4" id="KW-1185">Reference proteome</keyword>
<protein>
    <submittedName>
        <fullName evidence="3">Alpha/beta hydrolase</fullName>
    </submittedName>
</protein>